<dbReference type="SUPFAM" id="SSF46689">
    <property type="entry name" value="Homeodomain-like"/>
    <property type="match status" value="1"/>
</dbReference>
<feature type="DNA-binding region" description="H-T-H motif" evidence="5">
    <location>
        <begin position="32"/>
        <end position="51"/>
    </location>
</feature>
<feature type="domain" description="HTH tetR-type" evidence="6">
    <location>
        <begin position="10"/>
        <end position="69"/>
    </location>
</feature>
<dbReference type="InterPro" id="IPR050109">
    <property type="entry name" value="HTH-type_TetR-like_transc_reg"/>
</dbReference>
<dbReference type="InterPro" id="IPR036271">
    <property type="entry name" value="Tet_transcr_reg_TetR-rel_C_sf"/>
</dbReference>
<dbReference type="InterPro" id="IPR039538">
    <property type="entry name" value="BetI_C"/>
</dbReference>
<accession>A0ABT0RWX5</accession>
<protein>
    <submittedName>
        <fullName evidence="7">TetR/AcrR family transcriptional regulator</fullName>
    </submittedName>
</protein>
<dbReference type="Pfam" id="PF00440">
    <property type="entry name" value="TetR_N"/>
    <property type="match status" value="1"/>
</dbReference>
<dbReference type="PRINTS" id="PR00455">
    <property type="entry name" value="HTHTETR"/>
</dbReference>
<gene>
    <name evidence="7" type="ORF">LZ496_12125</name>
</gene>
<dbReference type="PANTHER" id="PTHR30055">
    <property type="entry name" value="HTH-TYPE TRANSCRIPTIONAL REGULATOR RUTR"/>
    <property type="match status" value="1"/>
</dbReference>
<keyword evidence="2" id="KW-0805">Transcription regulation</keyword>
<evidence type="ECO:0000256" key="4">
    <source>
        <dbReference type="ARBA" id="ARBA00023163"/>
    </source>
</evidence>
<dbReference type="PANTHER" id="PTHR30055:SF234">
    <property type="entry name" value="HTH-TYPE TRANSCRIPTIONAL REGULATOR BETI"/>
    <property type="match status" value="1"/>
</dbReference>
<name>A0ABT0RWX5_9SPHN</name>
<dbReference type="InterPro" id="IPR009057">
    <property type="entry name" value="Homeodomain-like_sf"/>
</dbReference>
<dbReference type="SUPFAM" id="SSF48498">
    <property type="entry name" value="Tetracyclin repressor-like, C-terminal domain"/>
    <property type="match status" value="1"/>
</dbReference>
<dbReference type="RefSeq" id="WP_249904985.1">
    <property type="nucleotide sequence ID" value="NZ_JAMGBA010000003.1"/>
</dbReference>
<dbReference type="Pfam" id="PF13977">
    <property type="entry name" value="TetR_C_6"/>
    <property type="match status" value="1"/>
</dbReference>
<keyword evidence="1" id="KW-0678">Repressor</keyword>
<evidence type="ECO:0000256" key="5">
    <source>
        <dbReference type="PROSITE-ProRule" id="PRU00335"/>
    </source>
</evidence>
<keyword evidence="8" id="KW-1185">Reference proteome</keyword>
<evidence type="ECO:0000313" key="8">
    <source>
        <dbReference type="Proteomes" id="UP001203410"/>
    </source>
</evidence>
<reference evidence="7 8" key="1">
    <citation type="submission" date="2022-05" db="EMBL/GenBank/DDBJ databases">
        <authorList>
            <person name="Jo J.-H."/>
            <person name="Im W.-T."/>
        </authorList>
    </citation>
    <scope>NUCLEOTIDE SEQUENCE [LARGE SCALE GENOMIC DNA]</scope>
    <source>
        <strain evidence="7 8">NSE70-1</strain>
    </source>
</reference>
<organism evidence="7 8">
    <name type="scientific">Sphingomonas caseinilyticus</name>
    <dbReference type="NCBI Taxonomy" id="2908205"/>
    <lineage>
        <taxon>Bacteria</taxon>
        <taxon>Pseudomonadati</taxon>
        <taxon>Pseudomonadota</taxon>
        <taxon>Alphaproteobacteria</taxon>
        <taxon>Sphingomonadales</taxon>
        <taxon>Sphingomonadaceae</taxon>
        <taxon>Sphingomonas</taxon>
    </lineage>
</organism>
<dbReference type="PROSITE" id="PS50977">
    <property type="entry name" value="HTH_TETR_2"/>
    <property type="match status" value="1"/>
</dbReference>
<evidence type="ECO:0000256" key="3">
    <source>
        <dbReference type="ARBA" id="ARBA00023125"/>
    </source>
</evidence>
<dbReference type="InterPro" id="IPR023772">
    <property type="entry name" value="DNA-bd_HTH_TetR-type_CS"/>
</dbReference>
<dbReference type="Gene3D" id="1.10.357.10">
    <property type="entry name" value="Tetracycline Repressor, domain 2"/>
    <property type="match status" value="1"/>
</dbReference>
<dbReference type="EMBL" id="JAMGBA010000003">
    <property type="protein sequence ID" value="MCL6699528.1"/>
    <property type="molecule type" value="Genomic_DNA"/>
</dbReference>
<keyword evidence="3 5" id="KW-0238">DNA-binding</keyword>
<evidence type="ECO:0000313" key="7">
    <source>
        <dbReference type="EMBL" id="MCL6699528.1"/>
    </source>
</evidence>
<evidence type="ECO:0000259" key="6">
    <source>
        <dbReference type="PROSITE" id="PS50977"/>
    </source>
</evidence>
<evidence type="ECO:0000256" key="2">
    <source>
        <dbReference type="ARBA" id="ARBA00023015"/>
    </source>
</evidence>
<comment type="caution">
    <text evidence="7">The sequence shown here is derived from an EMBL/GenBank/DDBJ whole genome shotgun (WGS) entry which is preliminary data.</text>
</comment>
<proteinExistence type="predicted"/>
<dbReference type="Proteomes" id="UP001203410">
    <property type="component" value="Unassembled WGS sequence"/>
</dbReference>
<evidence type="ECO:0000256" key="1">
    <source>
        <dbReference type="ARBA" id="ARBA00022491"/>
    </source>
</evidence>
<dbReference type="InterPro" id="IPR001647">
    <property type="entry name" value="HTH_TetR"/>
</dbReference>
<keyword evidence="4" id="KW-0804">Transcription</keyword>
<sequence length="198" mass="21765">MPKIRPETAAKRRMQILKAAHCAFNRDGINVSVDQICAEAGVSKGNFYGYFESKDDLILAIAREQGELIRSSPQVETVDELIGRLMPFQHDGDVSASRFELEAWTYSLSHPELRSTFQTNLRDLDQSIAMALRRLASASEGPSPKDATQAAEILRIFAVGMMANTAIVDRTDSELIESVKKLIDLLIGGDRVPVSGQG</sequence>
<dbReference type="PROSITE" id="PS01081">
    <property type="entry name" value="HTH_TETR_1"/>
    <property type="match status" value="1"/>
</dbReference>